<evidence type="ECO:0000313" key="2">
    <source>
        <dbReference type="Proteomes" id="UP000033750"/>
    </source>
</evidence>
<dbReference type="Proteomes" id="UP000033750">
    <property type="component" value="Unassembled WGS sequence"/>
</dbReference>
<sequence length="99" mass="11396">MNEKKSFVLDLFIDAIKTSPGIKEIIGLEENYDKDKKEDKLNVEYINNAWDLSVSLIILKNANCKDILNSISSLLNYRFKQEKLKLGKINIYIEGISND</sequence>
<comment type="caution">
    <text evidence="1">The sequence shown here is derived from an EMBL/GenBank/DDBJ whole genome shotgun (WGS) entry which is preliminary data.</text>
</comment>
<dbReference type="PATRIC" id="fig|1264554.4.peg.195"/>
<gene>
    <name evidence="1" type="ORF">MMELEA_01640</name>
</gene>
<dbReference type="EMBL" id="JZXN01000017">
    <property type="protein sequence ID" value="KKB26780.1"/>
    <property type="molecule type" value="Genomic_DNA"/>
</dbReference>
<organism evidence="1 2">
    <name type="scientific">Mycoplasmopsis meleagridis ATCC 25294</name>
    <dbReference type="NCBI Taxonomy" id="1264554"/>
    <lineage>
        <taxon>Bacteria</taxon>
        <taxon>Bacillati</taxon>
        <taxon>Mycoplasmatota</taxon>
        <taxon>Mycoplasmoidales</taxon>
        <taxon>Metamycoplasmataceae</taxon>
        <taxon>Mycoplasmopsis</taxon>
    </lineage>
</organism>
<protein>
    <recommendedName>
        <fullName evidence="3">Asp23/Gls24 family envelope stress response protein</fullName>
    </recommendedName>
</protein>
<dbReference type="STRING" id="29561.MM26B8_04110"/>
<proteinExistence type="predicted"/>
<dbReference type="AlphaFoldDB" id="A0A0F5H0X7"/>
<keyword evidence="2" id="KW-1185">Reference proteome</keyword>
<evidence type="ECO:0000313" key="1">
    <source>
        <dbReference type="EMBL" id="KKB26780.1"/>
    </source>
</evidence>
<dbReference type="OrthoDB" id="399377at2"/>
<name>A0A0F5H0X7_9BACT</name>
<evidence type="ECO:0008006" key="3">
    <source>
        <dbReference type="Google" id="ProtNLM"/>
    </source>
</evidence>
<accession>A0A0F5H0X7</accession>
<dbReference type="RefSeq" id="WP_046097114.1">
    <property type="nucleotide sequence ID" value="NZ_JZXN01000017.1"/>
</dbReference>
<reference evidence="1 2" key="1">
    <citation type="submission" date="2015-03" db="EMBL/GenBank/DDBJ databases">
        <title>Genome sequence of Mycoplasma meleagridis strain ATCC 25294.</title>
        <authorList>
            <person name="Yacoub E."/>
            <person name="Blanchard A."/>
            <person name="Sirand-Pugnet P."/>
            <person name="Mardassi B.B.A."/>
        </authorList>
    </citation>
    <scope>NUCLEOTIDE SEQUENCE [LARGE SCALE GENOMIC DNA]</scope>
    <source>
        <strain evidence="1 2">ATCC 25294</strain>
    </source>
</reference>